<dbReference type="SUPFAM" id="SSF52172">
    <property type="entry name" value="CheY-like"/>
    <property type="match status" value="1"/>
</dbReference>
<dbReference type="AlphaFoldDB" id="A0A1Q8YCZ3"/>
<dbReference type="InterPro" id="IPR001789">
    <property type="entry name" value="Sig_transdc_resp-reg_receiver"/>
</dbReference>
<dbReference type="Pfam" id="PF00072">
    <property type="entry name" value="Response_reg"/>
    <property type="match status" value="1"/>
</dbReference>
<evidence type="ECO:0000313" key="4">
    <source>
        <dbReference type="EMBL" id="OLP05873.1"/>
    </source>
</evidence>
<dbReference type="Gene3D" id="3.40.50.2300">
    <property type="match status" value="1"/>
</dbReference>
<protein>
    <submittedName>
        <fullName evidence="4">Response regulator receiver domain protein</fullName>
    </submittedName>
</protein>
<reference evidence="4 5" key="1">
    <citation type="submission" date="2017-01" db="EMBL/GenBank/DDBJ databases">
        <title>Genome sequence of Rhodoferax antarcticus ANT.BR, a psychrophilic purple nonsulfur bacterium from an Antarctic microbial mat.</title>
        <authorList>
            <person name="Baker J."/>
            <person name="Riester C."/>
            <person name="Skinner B."/>
            <person name="Newell A."/>
            <person name="Swingley W."/>
            <person name="Madigan M."/>
            <person name="Jung D."/>
            <person name="Asao M."/>
            <person name="Chen M."/>
            <person name="Loughlin P."/>
            <person name="Pan H."/>
            <person name="Lin S."/>
            <person name="Li N."/>
            <person name="Shaw J."/>
            <person name="Prado M."/>
            <person name="Sherman C."/>
            <person name="Li X."/>
            <person name="Tang J."/>
            <person name="Blankenship R."/>
            <person name="Zhao T."/>
            <person name="Touchman J."/>
            <person name="Sattley M."/>
        </authorList>
    </citation>
    <scope>NUCLEOTIDE SEQUENCE [LARGE SCALE GENOMIC DNA]</scope>
    <source>
        <strain evidence="4 5">ANT.BR</strain>
    </source>
</reference>
<dbReference type="STRING" id="81479.RA876_04800"/>
<dbReference type="EMBL" id="MSYM01000013">
    <property type="protein sequence ID" value="OLP05873.1"/>
    <property type="molecule type" value="Genomic_DNA"/>
</dbReference>
<keyword evidence="5" id="KW-1185">Reference proteome</keyword>
<dbReference type="InterPro" id="IPR050706">
    <property type="entry name" value="Cyclic-di-GMP_PDE-like"/>
</dbReference>
<evidence type="ECO:0000259" key="2">
    <source>
        <dbReference type="PROSITE" id="PS50110"/>
    </source>
</evidence>
<sequence length="396" mass="43073">MTTGNPMVLLVDDDEFHLDMIYAQLLAIGYERVVCAASGAQALAELETWGPAIGTVICDLSMPDMDGLVLIRHLAQRHLSAGIILLSGAQGEILHSAARLVSAHKMNLLGVLAKPCSNAQLQQLLSRLQPTSAPSRPDLAPELTAQRLKLALASGEFIPWYQPKLDIRSGLVVGVEALARWPCAAGGMIGPARFVPAMEAAGLADALFFAMARQVAQDLSDWQRQHIFVKAALNLSMSTALNLAVPEQLQCIVHKAGLQPSDFIIEVTESQLMVNRALIMESLTRLSLMGFVLSIDDFGTGYSSLVQLIDLPFKELKIDGSFVQRASTEQKAQSVLRMAILLGNNLAMQVVAEGVETQEQLEFVRLWGGHMVQGYHFARPMPLAECTAFLVQPRQL</sequence>
<evidence type="ECO:0000313" key="5">
    <source>
        <dbReference type="Proteomes" id="UP000185911"/>
    </source>
</evidence>
<dbReference type="InterPro" id="IPR001633">
    <property type="entry name" value="EAL_dom"/>
</dbReference>
<proteinExistence type="predicted"/>
<dbReference type="PANTHER" id="PTHR33121:SF70">
    <property type="entry name" value="SIGNALING PROTEIN YKOW"/>
    <property type="match status" value="1"/>
</dbReference>
<accession>A0A1Q8YCZ3</accession>
<dbReference type="CDD" id="cd01948">
    <property type="entry name" value="EAL"/>
    <property type="match status" value="1"/>
</dbReference>
<evidence type="ECO:0000256" key="1">
    <source>
        <dbReference type="PROSITE-ProRule" id="PRU00169"/>
    </source>
</evidence>
<dbReference type="GO" id="GO:0000160">
    <property type="term" value="P:phosphorelay signal transduction system"/>
    <property type="evidence" value="ECO:0007669"/>
    <property type="project" value="InterPro"/>
</dbReference>
<dbReference type="SMART" id="SM00052">
    <property type="entry name" value="EAL"/>
    <property type="match status" value="1"/>
</dbReference>
<organism evidence="4 5">
    <name type="scientific">Rhodoferax antarcticus ANT.BR</name>
    <dbReference type="NCBI Taxonomy" id="1111071"/>
    <lineage>
        <taxon>Bacteria</taxon>
        <taxon>Pseudomonadati</taxon>
        <taxon>Pseudomonadota</taxon>
        <taxon>Betaproteobacteria</taxon>
        <taxon>Burkholderiales</taxon>
        <taxon>Comamonadaceae</taxon>
        <taxon>Rhodoferax</taxon>
    </lineage>
</organism>
<keyword evidence="1" id="KW-0597">Phosphoprotein</keyword>
<feature type="modified residue" description="4-aspartylphosphate" evidence="1">
    <location>
        <position position="59"/>
    </location>
</feature>
<dbReference type="Gene3D" id="3.20.20.450">
    <property type="entry name" value="EAL domain"/>
    <property type="match status" value="1"/>
</dbReference>
<name>A0A1Q8YCZ3_9BURK</name>
<dbReference type="Proteomes" id="UP000185911">
    <property type="component" value="Unassembled WGS sequence"/>
</dbReference>
<evidence type="ECO:0000259" key="3">
    <source>
        <dbReference type="PROSITE" id="PS50883"/>
    </source>
</evidence>
<feature type="domain" description="EAL" evidence="3">
    <location>
        <begin position="141"/>
        <end position="394"/>
    </location>
</feature>
<dbReference type="PROSITE" id="PS50110">
    <property type="entry name" value="RESPONSE_REGULATORY"/>
    <property type="match status" value="1"/>
</dbReference>
<dbReference type="InterPro" id="IPR035919">
    <property type="entry name" value="EAL_sf"/>
</dbReference>
<dbReference type="SUPFAM" id="SSF141868">
    <property type="entry name" value="EAL domain-like"/>
    <property type="match status" value="1"/>
</dbReference>
<dbReference type="GO" id="GO:0071111">
    <property type="term" value="F:cyclic-guanylate-specific phosphodiesterase activity"/>
    <property type="evidence" value="ECO:0007669"/>
    <property type="project" value="InterPro"/>
</dbReference>
<dbReference type="PANTHER" id="PTHR33121">
    <property type="entry name" value="CYCLIC DI-GMP PHOSPHODIESTERASE PDEF"/>
    <property type="match status" value="1"/>
</dbReference>
<dbReference type="Pfam" id="PF00563">
    <property type="entry name" value="EAL"/>
    <property type="match status" value="1"/>
</dbReference>
<feature type="domain" description="Response regulatory" evidence="2">
    <location>
        <begin position="7"/>
        <end position="129"/>
    </location>
</feature>
<gene>
    <name evidence="4" type="ORF">BLL52_2101</name>
</gene>
<dbReference type="PROSITE" id="PS50883">
    <property type="entry name" value="EAL"/>
    <property type="match status" value="1"/>
</dbReference>
<dbReference type="InterPro" id="IPR011006">
    <property type="entry name" value="CheY-like_superfamily"/>
</dbReference>
<dbReference type="SMART" id="SM00448">
    <property type="entry name" value="REC"/>
    <property type="match status" value="1"/>
</dbReference>
<comment type="caution">
    <text evidence="4">The sequence shown here is derived from an EMBL/GenBank/DDBJ whole genome shotgun (WGS) entry which is preliminary data.</text>
</comment>